<gene>
    <name evidence="1" type="ORF">C942_00506</name>
</gene>
<evidence type="ECO:0000313" key="2">
    <source>
        <dbReference type="Proteomes" id="UP000011134"/>
    </source>
</evidence>
<dbReference type="Proteomes" id="UP000011134">
    <property type="component" value="Unassembled WGS sequence"/>
</dbReference>
<keyword evidence="2" id="KW-1185">Reference proteome</keyword>
<dbReference type="AlphaFoldDB" id="L8JEV6"/>
<comment type="caution">
    <text evidence="1">The sequence shown here is derived from an EMBL/GenBank/DDBJ whole genome shotgun (WGS) entry which is preliminary data.</text>
</comment>
<dbReference type="PATRIC" id="fig|1056511.3.peg.1995"/>
<protein>
    <submittedName>
        <fullName evidence="1">Uncharacterized protein</fullName>
    </submittedName>
</protein>
<sequence length="195" mass="21583">MAIENFPDLMLANVKVSSEFFNWKHTSQNKSTLMRSRDLQQFKVEFSIVCKNAMDAQQLRGFIASIEGDGLPFYMKLKKDTVSLGGLYGSPVVTTAEGAGVSNINVSGFSGSFLSGQLIQFLNDPKVYTLTANTKNNGVLKVKPSLRKPVDLHTPVVFGDEVKFKLRLEKGQYDFNYKNGEVLIVKFTALEDLGG</sequence>
<evidence type="ECO:0000313" key="1">
    <source>
        <dbReference type="EMBL" id="ELR66064.1"/>
    </source>
</evidence>
<reference evidence="1 2" key="1">
    <citation type="submission" date="2012-12" db="EMBL/GenBank/DDBJ databases">
        <title>Genome Assembly of Photobacterium sp. AK15.</title>
        <authorList>
            <person name="Khatri I."/>
            <person name="Vaidya B."/>
            <person name="Srinivas T.N.R."/>
            <person name="Subramanian S."/>
            <person name="Pinnaka A."/>
        </authorList>
    </citation>
    <scope>NUCLEOTIDE SEQUENCE [LARGE SCALE GENOMIC DNA]</scope>
    <source>
        <strain evidence="1 2">AK15</strain>
    </source>
</reference>
<accession>L8JEV6</accession>
<proteinExistence type="predicted"/>
<name>L8JEV6_9GAMM</name>
<organism evidence="1 2">
    <name type="scientific">Photobacterium marinum</name>
    <dbReference type="NCBI Taxonomy" id="1056511"/>
    <lineage>
        <taxon>Bacteria</taxon>
        <taxon>Pseudomonadati</taxon>
        <taxon>Pseudomonadota</taxon>
        <taxon>Gammaproteobacteria</taxon>
        <taxon>Vibrionales</taxon>
        <taxon>Vibrionaceae</taxon>
        <taxon>Photobacterium</taxon>
    </lineage>
</organism>
<dbReference type="EMBL" id="AMZO01000013">
    <property type="protein sequence ID" value="ELR66064.1"/>
    <property type="molecule type" value="Genomic_DNA"/>
</dbReference>
<dbReference type="RefSeq" id="WP_007465125.1">
    <property type="nucleotide sequence ID" value="NZ_AMZO01000013.1"/>
</dbReference>